<organism evidence="6 7">
    <name type="scientific">Pseudomonas hunanensis</name>
    <dbReference type="NCBI Taxonomy" id="1247546"/>
    <lineage>
        <taxon>Bacteria</taxon>
        <taxon>Pseudomonadati</taxon>
        <taxon>Pseudomonadota</taxon>
        <taxon>Gammaproteobacteria</taxon>
        <taxon>Pseudomonadales</taxon>
        <taxon>Pseudomonadaceae</taxon>
        <taxon>Pseudomonas</taxon>
    </lineage>
</organism>
<dbReference type="SUPFAM" id="SSF48498">
    <property type="entry name" value="Tetracyclin repressor-like, C-terminal domain"/>
    <property type="match status" value="1"/>
</dbReference>
<comment type="caution">
    <text evidence="6">The sequence shown here is derived from an EMBL/GenBank/DDBJ whole genome shotgun (WGS) entry which is preliminary data.</text>
</comment>
<evidence type="ECO:0000256" key="4">
    <source>
        <dbReference type="PROSITE-ProRule" id="PRU00335"/>
    </source>
</evidence>
<accession>A0ABD6N2I3</accession>
<evidence type="ECO:0000256" key="2">
    <source>
        <dbReference type="ARBA" id="ARBA00023125"/>
    </source>
</evidence>
<dbReference type="Gene3D" id="1.10.10.60">
    <property type="entry name" value="Homeodomain-like"/>
    <property type="match status" value="1"/>
</dbReference>
<dbReference type="Proteomes" id="UP000704738">
    <property type="component" value="Unassembled WGS sequence"/>
</dbReference>
<name>A0ABD6N2I3_9PSED</name>
<feature type="DNA-binding region" description="H-T-H motif" evidence="4">
    <location>
        <begin position="35"/>
        <end position="54"/>
    </location>
</feature>
<gene>
    <name evidence="6" type="ORF">DM819_16405</name>
</gene>
<dbReference type="SUPFAM" id="SSF46689">
    <property type="entry name" value="Homeodomain-like"/>
    <property type="match status" value="1"/>
</dbReference>
<proteinExistence type="predicted"/>
<dbReference type="PANTHER" id="PTHR30055">
    <property type="entry name" value="HTH-TYPE TRANSCRIPTIONAL REGULATOR RUTR"/>
    <property type="match status" value="1"/>
</dbReference>
<dbReference type="InterPro" id="IPR050109">
    <property type="entry name" value="HTH-type_TetR-like_transc_reg"/>
</dbReference>
<dbReference type="InterPro" id="IPR001647">
    <property type="entry name" value="HTH_TetR"/>
</dbReference>
<dbReference type="AlphaFoldDB" id="A0ABD6N2I3"/>
<protein>
    <submittedName>
        <fullName evidence="6">TetR/AcrR family transcriptional regulator</fullName>
    </submittedName>
</protein>
<evidence type="ECO:0000313" key="6">
    <source>
        <dbReference type="EMBL" id="NWL47389.1"/>
    </source>
</evidence>
<evidence type="ECO:0000313" key="7">
    <source>
        <dbReference type="Proteomes" id="UP000704738"/>
    </source>
</evidence>
<dbReference type="Pfam" id="PF00440">
    <property type="entry name" value="TetR_N"/>
    <property type="match status" value="1"/>
</dbReference>
<dbReference type="EMBL" id="QJRE01000113">
    <property type="protein sequence ID" value="NWL47389.1"/>
    <property type="molecule type" value="Genomic_DNA"/>
</dbReference>
<dbReference type="InterPro" id="IPR009057">
    <property type="entry name" value="Homeodomain-like_sf"/>
</dbReference>
<dbReference type="PRINTS" id="PR00455">
    <property type="entry name" value="HTHTETR"/>
</dbReference>
<dbReference type="Gene3D" id="1.10.357.10">
    <property type="entry name" value="Tetracycline Repressor, domain 2"/>
    <property type="match status" value="1"/>
</dbReference>
<evidence type="ECO:0000256" key="1">
    <source>
        <dbReference type="ARBA" id="ARBA00023015"/>
    </source>
</evidence>
<dbReference type="GO" id="GO:0003677">
    <property type="term" value="F:DNA binding"/>
    <property type="evidence" value="ECO:0007669"/>
    <property type="project" value="UniProtKB-UniRule"/>
</dbReference>
<reference evidence="6 7" key="1">
    <citation type="submission" date="2018-06" db="EMBL/GenBank/DDBJ databases">
        <title>Bacteria isolated from soil of Wuhan.</title>
        <authorList>
            <person name="Xiang W."/>
            <person name="Huang C."/>
        </authorList>
    </citation>
    <scope>NUCLEOTIDE SEQUENCE [LARGE SCALE GENOMIC DNA]</scope>
    <source>
        <strain evidence="7">xwS4</strain>
    </source>
</reference>
<evidence type="ECO:0000259" key="5">
    <source>
        <dbReference type="PROSITE" id="PS50977"/>
    </source>
</evidence>
<keyword evidence="1" id="KW-0805">Transcription regulation</keyword>
<keyword evidence="2 4" id="KW-0238">DNA-binding</keyword>
<feature type="domain" description="HTH tetR-type" evidence="5">
    <location>
        <begin position="12"/>
        <end position="72"/>
    </location>
</feature>
<dbReference type="InterPro" id="IPR036271">
    <property type="entry name" value="Tet_transcr_reg_TetR-rel_C_sf"/>
</dbReference>
<evidence type="ECO:0000256" key="3">
    <source>
        <dbReference type="ARBA" id="ARBA00023163"/>
    </source>
</evidence>
<sequence>MLGVSQTLGVTLSTASRIQEVAFARFALQGFEGTSMNEIAMDAGLKKPSVYGHFRNKDELYLSLVMQLIESELAFAASAIRGGKTLRKQLHTYLKGIRQRYQASHAVQFWMGALVHPPAHLHDQVIMAMHGFMDTLESIIARAIEQSELADNAAGLTCADLARTVMSMIDSLQSELIYGGSAKFRRRLDAVWAVFEAATRPPDGPVQVK</sequence>
<dbReference type="PROSITE" id="PS50977">
    <property type="entry name" value="HTH_TETR_2"/>
    <property type="match status" value="1"/>
</dbReference>
<keyword evidence="3" id="KW-0804">Transcription</keyword>
<dbReference type="PANTHER" id="PTHR30055:SF238">
    <property type="entry name" value="MYCOFACTOCIN BIOSYNTHESIS TRANSCRIPTIONAL REGULATOR MFTR-RELATED"/>
    <property type="match status" value="1"/>
</dbReference>